<comment type="caution">
    <text evidence="3">The sequence shown here is derived from an EMBL/GenBank/DDBJ whole genome shotgun (WGS) entry which is preliminary data.</text>
</comment>
<protein>
    <recommendedName>
        <fullName evidence="5">DoxX family protein</fullName>
    </recommendedName>
</protein>
<feature type="transmembrane region" description="Helical" evidence="2">
    <location>
        <begin position="68"/>
        <end position="88"/>
    </location>
</feature>
<keyword evidence="4" id="KW-1185">Reference proteome</keyword>
<evidence type="ECO:0000256" key="1">
    <source>
        <dbReference type="SAM" id="MobiDB-lite"/>
    </source>
</evidence>
<evidence type="ECO:0008006" key="5">
    <source>
        <dbReference type="Google" id="ProtNLM"/>
    </source>
</evidence>
<accession>A0A4V1RQM4</accession>
<dbReference type="AlphaFoldDB" id="A0A4V1RQM4"/>
<evidence type="ECO:0000313" key="3">
    <source>
        <dbReference type="EMBL" id="RYC13367.1"/>
    </source>
</evidence>
<gene>
    <name evidence="3" type="ORF">EUA94_05735</name>
</gene>
<dbReference type="Proteomes" id="UP000291101">
    <property type="component" value="Unassembled WGS sequence"/>
</dbReference>
<dbReference type="RefSeq" id="WP_129425579.1">
    <property type="nucleotide sequence ID" value="NZ_SDWV01000004.1"/>
</dbReference>
<evidence type="ECO:0000313" key="4">
    <source>
        <dbReference type="Proteomes" id="UP000291101"/>
    </source>
</evidence>
<keyword evidence="2" id="KW-0812">Transmembrane</keyword>
<feature type="region of interest" description="Disordered" evidence="1">
    <location>
        <begin position="136"/>
        <end position="159"/>
    </location>
</feature>
<name>A0A4V1RQM4_9ACTN</name>
<keyword evidence="2" id="KW-1133">Transmembrane helix</keyword>
<evidence type="ECO:0000256" key="2">
    <source>
        <dbReference type="SAM" id="Phobius"/>
    </source>
</evidence>
<proteinExistence type="predicted"/>
<reference evidence="3 4" key="1">
    <citation type="submission" date="2019-01" db="EMBL/GenBank/DDBJ databases">
        <title>Novel species of Nocardioides.</title>
        <authorList>
            <person name="Liu Q."/>
            <person name="X Y.-H."/>
        </authorList>
    </citation>
    <scope>NUCLEOTIDE SEQUENCE [LARGE SCALE GENOMIC DNA]</scope>
    <source>
        <strain evidence="3 4">HLT2-9</strain>
    </source>
</reference>
<feature type="transmembrane region" description="Helical" evidence="2">
    <location>
        <begin position="46"/>
        <end position="63"/>
    </location>
</feature>
<sequence>MSKLGWLLVAALAGHGLIHLLGAFKGFGWAEVSQLTTPIGTAEATVWLAAAVLVIAAAALLAVRAPRWWWLLAAVAAAVSQIAISTSWQDARAGTLVNIVLLIAAAVHGCEAGGPRVWHGGRSETSFTYLEPQLDTIGDDVDAPEPTASTPPSIREARR</sequence>
<dbReference type="OrthoDB" id="3817559at2"/>
<dbReference type="EMBL" id="SDWV01000004">
    <property type="protein sequence ID" value="RYC13367.1"/>
    <property type="molecule type" value="Genomic_DNA"/>
</dbReference>
<organism evidence="3 4">
    <name type="scientific">Nocardioides zhouii</name>
    <dbReference type="NCBI Taxonomy" id="1168729"/>
    <lineage>
        <taxon>Bacteria</taxon>
        <taxon>Bacillati</taxon>
        <taxon>Actinomycetota</taxon>
        <taxon>Actinomycetes</taxon>
        <taxon>Propionibacteriales</taxon>
        <taxon>Nocardioidaceae</taxon>
        <taxon>Nocardioides</taxon>
    </lineage>
</organism>
<keyword evidence="2" id="KW-0472">Membrane</keyword>